<feature type="transmembrane region" description="Helical" evidence="1">
    <location>
        <begin position="43"/>
        <end position="65"/>
    </location>
</feature>
<feature type="transmembrane region" description="Helical" evidence="1">
    <location>
        <begin position="71"/>
        <end position="89"/>
    </location>
</feature>
<keyword evidence="3" id="KW-1185">Reference proteome</keyword>
<evidence type="ECO:0000313" key="3">
    <source>
        <dbReference type="Proteomes" id="UP000198393"/>
    </source>
</evidence>
<dbReference type="RefSeq" id="WP_089355139.1">
    <property type="nucleotide sequence ID" value="NZ_FZPD01000001.1"/>
</dbReference>
<dbReference type="AlphaFoldDB" id="A0A239EWX4"/>
<dbReference type="Proteomes" id="UP000198393">
    <property type="component" value="Unassembled WGS sequence"/>
</dbReference>
<feature type="transmembrane region" description="Helical" evidence="1">
    <location>
        <begin position="20"/>
        <end position="36"/>
    </location>
</feature>
<gene>
    <name evidence="2" type="ORF">SAMN05421640_0366</name>
</gene>
<organism evidence="2 3">
    <name type="scientific">Ekhidna lutea</name>
    <dbReference type="NCBI Taxonomy" id="447679"/>
    <lineage>
        <taxon>Bacteria</taxon>
        <taxon>Pseudomonadati</taxon>
        <taxon>Bacteroidota</taxon>
        <taxon>Cytophagia</taxon>
        <taxon>Cytophagales</taxon>
        <taxon>Reichenbachiellaceae</taxon>
        <taxon>Ekhidna</taxon>
    </lineage>
</organism>
<dbReference type="Pfam" id="PF13795">
    <property type="entry name" value="HupE_UreJ_2"/>
    <property type="match status" value="1"/>
</dbReference>
<reference evidence="2 3" key="1">
    <citation type="submission" date="2017-06" db="EMBL/GenBank/DDBJ databases">
        <authorList>
            <person name="Kim H.J."/>
            <person name="Triplett B.A."/>
        </authorList>
    </citation>
    <scope>NUCLEOTIDE SEQUENCE [LARGE SCALE GENOMIC DNA]</scope>
    <source>
        <strain evidence="2 3">DSM 19307</strain>
    </source>
</reference>
<evidence type="ECO:0000313" key="2">
    <source>
        <dbReference type="EMBL" id="SNS49087.1"/>
    </source>
</evidence>
<keyword evidence="1" id="KW-1133">Transmembrane helix</keyword>
<feature type="transmembrane region" description="Helical" evidence="1">
    <location>
        <begin position="101"/>
        <end position="121"/>
    </location>
</feature>
<proteinExistence type="predicted"/>
<keyword evidence="1" id="KW-0812">Transmembrane</keyword>
<feature type="transmembrane region" description="Helical" evidence="1">
    <location>
        <begin position="174"/>
        <end position="194"/>
    </location>
</feature>
<keyword evidence="1" id="KW-0472">Membrane</keyword>
<evidence type="ECO:0000256" key="1">
    <source>
        <dbReference type="SAM" id="Phobius"/>
    </source>
</evidence>
<sequence>MSEFSLYYGLGFDHILDVNGYDHILFVVVLCALYQSTDWKKVLILVTAFTIGHSITLALATMRIIKINADLIEFLIPVTILITAISNLFTKEDRIAEGKIWRNYGYAGFFGLIHGLGFSNYLRALLGTDKTIILQLFAFNVGLEVGQIIVVGLFMIVSFIFVGIGGVTRKDWKMIISSAVGGIALMLMLDTNYLN</sequence>
<accession>A0A239EWX4</accession>
<name>A0A239EWX4_EKHLU</name>
<dbReference type="InterPro" id="IPR032809">
    <property type="entry name" value="Put_HupE_UreJ"/>
</dbReference>
<dbReference type="OrthoDB" id="9808870at2"/>
<feature type="transmembrane region" description="Helical" evidence="1">
    <location>
        <begin position="133"/>
        <end position="162"/>
    </location>
</feature>
<protein>
    <submittedName>
        <fullName evidence="2">HupE / UreJ protein</fullName>
    </submittedName>
</protein>
<dbReference type="EMBL" id="FZPD01000001">
    <property type="protein sequence ID" value="SNS49087.1"/>
    <property type="molecule type" value="Genomic_DNA"/>
</dbReference>